<dbReference type="InterPro" id="IPR010090">
    <property type="entry name" value="Phage_tape_meas"/>
</dbReference>
<dbReference type="NCBIfam" id="TIGR01760">
    <property type="entry name" value="tape_meas_TP901"/>
    <property type="match status" value="1"/>
</dbReference>
<evidence type="ECO:0000256" key="1">
    <source>
        <dbReference type="ARBA" id="ARBA00022612"/>
    </source>
</evidence>
<feature type="domain" description="Phage tail tape measure protein" evidence="2">
    <location>
        <begin position="61"/>
        <end position="266"/>
    </location>
</feature>
<dbReference type="AlphaFoldDB" id="A0A9D1JGJ1"/>
<evidence type="ECO:0000259" key="2">
    <source>
        <dbReference type="Pfam" id="PF10145"/>
    </source>
</evidence>
<protein>
    <submittedName>
        <fullName evidence="3">Phage tail tape measure protein</fullName>
    </submittedName>
</protein>
<name>A0A9D1JGJ1_9FIRM</name>
<proteinExistence type="predicted"/>
<dbReference type="PANTHER" id="PTHR37813:SF1">
    <property type="entry name" value="FELS-2 PROPHAGE PROTEIN"/>
    <property type="match status" value="1"/>
</dbReference>
<dbReference type="Proteomes" id="UP000886841">
    <property type="component" value="Unassembled WGS sequence"/>
</dbReference>
<organism evidence="3 4">
    <name type="scientific">Candidatus Egerieimonas intestinavium</name>
    <dbReference type="NCBI Taxonomy" id="2840777"/>
    <lineage>
        <taxon>Bacteria</taxon>
        <taxon>Bacillati</taxon>
        <taxon>Bacillota</taxon>
        <taxon>Clostridia</taxon>
        <taxon>Lachnospirales</taxon>
        <taxon>Lachnospiraceae</taxon>
        <taxon>Lachnospiraceae incertae sedis</taxon>
        <taxon>Candidatus Egerieimonas</taxon>
    </lineage>
</organism>
<keyword evidence="1" id="KW-1188">Viral release from host cell</keyword>
<evidence type="ECO:0000313" key="4">
    <source>
        <dbReference type="Proteomes" id="UP000886841"/>
    </source>
</evidence>
<gene>
    <name evidence="3" type="ORF">IAB98_11360</name>
</gene>
<reference evidence="3" key="1">
    <citation type="submission" date="2020-10" db="EMBL/GenBank/DDBJ databases">
        <authorList>
            <person name="Gilroy R."/>
        </authorList>
    </citation>
    <scope>NUCLEOTIDE SEQUENCE</scope>
    <source>
        <strain evidence="3">ChiSxjej1B13-7041</strain>
    </source>
</reference>
<accession>A0A9D1JGJ1</accession>
<comment type="caution">
    <text evidence="3">The sequence shown here is derived from an EMBL/GenBank/DDBJ whole genome shotgun (WGS) entry which is preliminary data.</text>
</comment>
<reference evidence="3" key="2">
    <citation type="journal article" date="2021" name="PeerJ">
        <title>Extensive microbial diversity within the chicken gut microbiome revealed by metagenomics and culture.</title>
        <authorList>
            <person name="Gilroy R."/>
            <person name="Ravi A."/>
            <person name="Getino M."/>
            <person name="Pursley I."/>
            <person name="Horton D.L."/>
            <person name="Alikhan N.F."/>
            <person name="Baker D."/>
            <person name="Gharbi K."/>
            <person name="Hall N."/>
            <person name="Watson M."/>
            <person name="Adriaenssens E.M."/>
            <person name="Foster-Nyarko E."/>
            <person name="Jarju S."/>
            <person name="Secka A."/>
            <person name="Antonio M."/>
            <person name="Oren A."/>
            <person name="Chaudhuri R.R."/>
            <person name="La Ragione R."/>
            <person name="Hildebrand F."/>
            <person name="Pallen M.J."/>
        </authorList>
    </citation>
    <scope>NUCLEOTIDE SEQUENCE</scope>
    <source>
        <strain evidence="3">ChiSxjej1B13-7041</strain>
    </source>
</reference>
<dbReference type="PANTHER" id="PTHR37813">
    <property type="entry name" value="FELS-2 PROPHAGE PROTEIN"/>
    <property type="match status" value="1"/>
</dbReference>
<sequence length="417" mass="44234">MAQNNNQGFSLEKLTGGLTDPYKILQKMSAEVLTIEKALTQLRTATGMTEQQAASLMKTYTELGRRLNITGTELAASASQWLRQGKSIQDAQKLVESSLVLAKTGGISSQEADKFLSQATQAYHLSADQLAALVDQVNAMDLSTSLDTGSLTQAFSQLAAGASAAGVETEKLLSYLAVMGEKSGGGISSAADALETMLSRLEEAQISKLFGGSGQDASGLERSLSQAGVSLTNSMGQLRAFDQVLEDIAARWGSLEASSKLSIANAFAGTENRNGFDALMENYSLTQRYAQLAQQSSGQAMKSYEAYQDSLEGKIQGLKNSFQGLSDTALDTDLFTGLVEGGTSALDFLDGFIDKVGLLGTVLAGATIKKGLSGLKTNLGSPENHRGRKFPIFYTVSHAQVTQTRYGRSASLWSAEF</sequence>
<dbReference type="EMBL" id="DVHU01000103">
    <property type="protein sequence ID" value="HIR94003.1"/>
    <property type="molecule type" value="Genomic_DNA"/>
</dbReference>
<evidence type="ECO:0000313" key="3">
    <source>
        <dbReference type="EMBL" id="HIR94003.1"/>
    </source>
</evidence>
<dbReference type="Pfam" id="PF10145">
    <property type="entry name" value="PhageMin_Tail"/>
    <property type="match status" value="1"/>
</dbReference>